<evidence type="ECO:0000256" key="1">
    <source>
        <dbReference type="SAM" id="MobiDB-lite"/>
    </source>
</evidence>
<protein>
    <submittedName>
        <fullName evidence="2">Uncharacterized protein</fullName>
    </submittedName>
</protein>
<feature type="region of interest" description="Disordered" evidence="1">
    <location>
        <begin position="321"/>
        <end position="355"/>
    </location>
</feature>
<reference evidence="2 3" key="1">
    <citation type="submission" date="2019-03" db="EMBL/GenBank/DDBJ databases">
        <title>Genomic Encyclopedia of Type Strains, Phase IV (KMG-IV): sequencing the most valuable type-strain genomes for metagenomic binning, comparative biology and taxonomic classification.</title>
        <authorList>
            <person name="Goeker M."/>
        </authorList>
    </citation>
    <scope>NUCLEOTIDE SEQUENCE [LARGE SCALE GENOMIC DNA]</scope>
    <source>
        <strain evidence="2 3">DSM 22958</strain>
    </source>
</reference>
<feature type="compositionally biased region" description="Low complexity" evidence="1">
    <location>
        <begin position="341"/>
        <end position="355"/>
    </location>
</feature>
<evidence type="ECO:0000313" key="2">
    <source>
        <dbReference type="EMBL" id="TCO07527.1"/>
    </source>
</evidence>
<organism evidence="2 3">
    <name type="scientific">Camelimonas lactis</name>
    <dbReference type="NCBI Taxonomy" id="659006"/>
    <lineage>
        <taxon>Bacteria</taxon>
        <taxon>Pseudomonadati</taxon>
        <taxon>Pseudomonadota</taxon>
        <taxon>Alphaproteobacteria</taxon>
        <taxon>Hyphomicrobiales</taxon>
        <taxon>Chelatococcaceae</taxon>
        <taxon>Camelimonas</taxon>
    </lineage>
</organism>
<dbReference type="AlphaFoldDB" id="A0A4R2GGX2"/>
<proteinExistence type="predicted"/>
<keyword evidence="3" id="KW-1185">Reference proteome</keyword>
<gene>
    <name evidence="2" type="ORF">EV666_1328</name>
</gene>
<feature type="compositionally biased region" description="Low complexity" evidence="1">
    <location>
        <begin position="672"/>
        <end position="694"/>
    </location>
</feature>
<dbReference type="Proteomes" id="UP000294881">
    <property type="component" value="Unassembled WGS sequence"/>
</dbReference>
<accession>A0A4R2GGX2</accession>
<comment type="caution">
    <text evidence="2">The sequence shown here is derived from an EMBL/GenBank/DDBJ whole genome shotgun (WGS) entry which is preliminary data.</text>
</comment>
<sequence>MAPVYDFSGAFRNLNSALSGLGDSFEAAALKKQRAGIGEDALAGNFSGAAAKAFKAGDFDSGLKLLGMGREQADNAAADKSMSLMLGGAPLQTTQFGDGTLGGIGRLGAGAPAGQNGGGGTLADLGRYNQNGNLPSFARIGGSPDALRTGIIETAKAIGADPVDLATAISFETAGTFDPTKAGPKTKWGQHRGLIQFGEPQAQEYGVDWNNPLGSQLGANGAVAKYLTARGFRPGMSGLDLYSTINAGSPGRYAASDTAAGGTPGDVRDKWTNQMADHRANAQRLIGDVAQQPTQVAQAQTGATTPDQARAGIARIDSLLNDQELTPQQRQSLEQRRERYVQVAQGGQQGQPQADMPAQGAMEAQQAFQIPGTGQVVPAGTRITPRAMAAMKVMNSSASASRKEVAKMVLQEELKNANPVTQLDIEGKRLSNEKARRDLARGETTANITEYNYAREQGYTGSFDKFLADKAQKTTVDMRGESEEAKAIGQAAGKRAGETMSAASLGVKQLQRIGRMEVLMEQVETGKMAPARMNLGAWGKALGVNDDFLNSMGLDPKKVGDAQALNAIAGRMVIDMIGAGGFPANNFSDADRQFITGTVPQLANDPRGNKLIMEAARRTAQMDIEKAKAWRQWKHTNKSGSFDDFEMLWADQVGSKNHFADLAEQAAAITGARPGAQQGQQQQGQQGQQRQPAALGPSPEAVQHLRSNPQFRDQFDARYGAGAAARAMGGR</sequence>
<feature type="region of interest" description="Disordered" evidence="1">
    <location>
        <begin position="672"/>
        <end position="716"/>
    </location>
</feature>
<name>A0A4R2GGX2_9HYPH</name>
<dbReference type="EMBL" id="SLWL01000032">
    <property type="protein sequence ID" value="TCO07527.1"/>
    <property type="molecule type" value="Genomic_DNA"/>
</dbReference>
<evidence type="ECO:0000313" key="3">
    <source>
        <dbReference type="Proteomes" id="UP000294881"/>
    </source>
</evidence>